<organism evidence="2 3">
    <name type="scientific">Streptomyces puniciscabiei</name>
    <dbReference type="NCBI Taxonomy" id="164348"/>
    <lineage>
        <taxon>Bacteria</taxon>
        <taxon>Bacillati</taxon>
        <taxon>Actinomycetota</taxon>
        <taxon>Actinomycetes</taxon>
        <taxon>Kitasatosporales</taxon>
        <taxon>Streptomycetaceae</taxon>
        <taxon>Streptomyces</taxon>
    </lineage>
</organism>
<protein>
    <submittedName>
        <fullName evidence="2">Uncharacterized protein</fullName>
    </submittedName>
</protein>
<comment type="caution">
    <text evidence="2">The sequence shown here is derived from an EMBL/GenBank/DDBJ whole genome shotgun (WGS) entry which is preliminary data.</text>
</comment>
<reference evidence="2 3" key="1">
    <citation type="submission" date="2019-06" db="EMBL/GenBank/DDBJ databases">
        <title>Sequencing the genomes of 1000 actinobacteria strains.</title>
        <authorList>
            <person name="Klenk H.-P."/>
        </authorList>
    </citation>
    <scope>NUCLEOTIDE SEQUENCE [LARGE SCALE GENOMIC DNA]</scope>
    <source>
        <strain evidence="2 3">DSM 41929</strain>
    </source>
</reference>
<feature type="compositionally biased region" description="Basic and acidic residues" evidence="1">
    <location>
        <begin position="18"/>
        <end position="30"/>
    </location>
</feature>
<accession>A0A542UN23</accession>
<evidence type="ECO:0000256" key="1">
    <source>
        <dbReference type="SAM" id="MobiDB-lite"/>
    </source>
</evidence>
<proteinExistence type="predicted"/>
<feature type="region of interest" description="Disordered" evidence="1">
    <location>
        <begin position="1"/>
        <end position="84"/>
    </location>
</feature>
<keyword evidence="3" id="KW-1185">Reference proteome</keyword>
<sequence>MGLRPTRAYLLRGLRRRSPPDARPPRHPAPERVPPGEPQQGLERQDLTDRIRHRHGLAGRVGRAIAEQTVPAVTGSPARPGPPP</sequence>
<evidence type="ECO:0000313" key="2">
    <source>
        <dbReference type="EMBL" id="TQL00495.1"/>
    </source>
</evidence>
<gene>
    <name evidence="2" type="ORF">FB563_5594</name>
</gene>
<evidence type="ECO:0000313" key="3">
    <source>
        <dbReference type="Proteomes" id="UP000318103"/>
    </source>
</evidence>
<dbReference type="Proteomes" id="UP000318103">
    <property type="component" value="Unassembled WGS sequence"/>
</dbReference>
<name>A0A542UN23_9ACTN</name>
<dbReference type="EMBL" id="VFNX01000001">
    <property type="protein sequence ID" value="TQL00495.1"/>
    <property type="molecule type" value="Genomic_DNA"/>
</dbReference>
<dbReference type="AlphaFoldDB" id="A0A542UN23"/>